<feature type="compositionally biased region" description="Basic and acidic residues" evidence="1">
    <location>
        <begin position="484"/>
        <end position="497"/>
    </location>
</feature>
<feature type="region of interest" description="Disordered" evidence="1">
    <location>
        <begin position="721"/>
        <end position="742"/>
    </location>
</feature>
<feature type="region of interest" description="Disordered" evidence="1">
    <location>
        <begin position="211"/>
        <end position="266"/>
    </location>
</feature>
<reference evidence="2 3" key="1">
    <citation type="journal article" date="2018" name="Mol. Ecol.">
        <title>The obligate alkalophilic soda-lake fungus Sodiomyces alkalinus has shifted to a protein diet.</title>
        <authorList>
            <person name="Grum-Grzhimaylo A.A."/>
            <person name="Falkoski D.L."/>
            <person name="van den Heuvel J."/>
            <person name="Valero-Jimenez C.A."/>
            <person name="Min B."/>
            <person name="Choi I.G."/>
            <person name="Lipzen A."/>
            <person name="Daum C.G."/>
            <person name="Aanen D.K."/>
            <person name="Tsang A."/>
            <person name="Henrissat B."/>
            <person name="Bilanenko E.N."/>
            <person name="de Vries R.P."/>
            <person name="van Kan J.A.L."/>
            <person name="Grigoriev I.V."/>
            <person name="Debets A.J.M."/>
        </authorList>
    </citation>
    <scope>NUCLEOTIDE SEQUENCE [LARGE SCALE GENOMIC DNA]</scope>
    <source>
        <strain evidence="2 3">F11</strain>
    </source>
</reference>
<feature type="region of interest" description="Disordered" evidence="1">
    <location>
        <begin position="26"/>
        <end position="46"/>
    </location>
</feature>
<dbReference type="Proteomes" id="UP000272025">
    <property type="component" value="Unassembled WGS sequence"/>
</dbReference>
<protein>
    <recommendedName>
        <fullName evidence="4">Methyltransferase type 11 domain-containing protein</fullName>
    </recommendedName>
</protein>
<dbReference type="SUPFAM" id="SSF53335">
    <property type="entry name" value="S-adenosyl-L-methionine-dependent methyltransferases"/>
    <property type="match status" value="1"/>
</dbReference>
<feature type="compositionally biased region" description="Low complexity" evidence="1">
    <location>
        <begin position="981"/>
        <end position="1006"/>
    </location>
</feature>
<dbReference type="InterPro" id="IPR029063">
    <property type="entry name" value="SAM-dependent_MTases_sf"/>
</dbReference>
<feature type="region of interest" description="Disordered" evidence="1">
    <location>
        <begin position="567"/>
        <end position="658"/>
    </location>
</feature>
<feature type="compositionally biased region" description="Polar residues" evidence="1">
    <location>
        <begin position="120"/>
        <end position="141"/>
    </location>
</feature>
<evidence type="ECO:0000313" key="2">
    <source>
        <dbReference type="EMBL" id="ROT35544.1"/>
    </source>
</evidence>
<evidence type="ECO:0000313" key="3">
    <source>
        <dbReference type="Proteomes" id="UP000272025"/>
    </source>
</evidence>
<feature type="compositionally biased region" description="Low complexity" evidence="1">
    <location>
        <begin position="219"/>
        <end position="233"/>
    </location>
</feature>
<accession>A0A3N2PMB3</accession>
<dbReference type="Gene3D" id="3.40.50.150">
    <property type="entry name" value="Vaccinia Virus protein VP39"/>
    <property type="match status" value="1"/>
</dbReference>
<feature type="compositionally biased region" description="Polar residues" evidence="1">
    <location>
        <begin position="905"/>
        <end position="921"/>
    </location>
</feature>
<feature type="compositionally biased region" description="Low complexity" evidence="1">
    <location>
        <begin position="601"/>
        <end position="615"/>
    </location>
</feature>
<feature type="compositionally biased region" description="Polar residues" evidence="1">
    <location>
        <begin position="336"/>
        <end position="347"/>
    </location>
</feature>
<feature type="region of interest" description="Disordered" evidence="1">
    <location>
        <begin position="293"/>
        <end position="548"/>
    </location>
</feature>
<dbReference type="EMBL" id="ML119061">
    <property type="protein sequence ID" value="ROT35544.1"/>
    <property type="molecule type" value="Genomic_DNA"/>
</dbReference>
<proteinExistence type="predicted"/>
<dbReference type="STRING" id="1314773.A0A3N2PMB3"/>
<organism evidence="2 3">
    <name type="scientific">Sodiomyces alkalinus (strain CBS 110278 / VKM F-3762 / F11)</name>
    <name type="common">Alkaliphilic filamentous fungus</name>
    <dbReference type="NCBI Taxonomy" id="1314773"/>
    <lineage>
        <taxon>Eukaryota</taxon>
        <taxon>Fungi</taxon>
        <taxon>Dikarya</taxon>
        <taxon>Ascomycota</taxon>
        <taxon>Pezizomycotina</taxon>
        <taxon>Sordariomycetes</taxon>
        <taxon>Hypocreomycetidae</taxon>
        <taxon>Glomerellales</taxon>
        <taxon>Plectosphaerellaceae</taxon>
        <taxon>Sodiomyces</taxon>
    </lineage>
</organism>
<feature type="compositionally biased region" description="Low complexity" evidence="1">
    <location>
        <begin position="414"/>
        <end position="425"/>
    </location>
</feature>
<dbReference type="OrthoDB" id="5382952at2759"/>
<feature type="compositionally biased region" description="Polar residues" evidence="1">
    <location>
        <begin position="247"/>
        <end position="259"/>
    </location>
</feature>
<feature type="compositionally biased region" description="Polar residues" evidence="1">
    <location>
        <begin position="571"/>
        <end position="589"/>
    </location>
</feature>
<dbReference type="GeneID" id="39581176"/>
<evidence type="ECO:0008006" key="4">
    <source>
        <dbReference type="Google" id="ProtNLM"/>
    </source>
</evidence>
<name>A0A3N2PMB3_SODAK</name>
<feature type="region of interest" description="Disordered" evidence="1">
    <location>
        <begin position="905"/>
        <end position="1011"/>
    </location>
</feature>
<feature type="compositionally biased region" description="Polar residues" evidence="1">
    <location>
        <begin position="452"/>
        <end position="475"/>
    </location>
</feature>
<feature type="region of interest" description="Disordered" evidence="1">
    <location>
        <begin position="69"/>
        <end position="164"/>
    </location>
</feature>
<dbReference type="RefSeq" id="XP_028463350.1">
    <property type="nucleotide sequence ID" value="XM_028612698.1"/>
</dbReference>
<feature type="compositionally biased region" description="Basic and acidic residues" evidence="1">
    <location>
        <begin position="967"/>
        <end position="980"/>
    </location>
</feature>
<gene>
    <name evidence="2" type="ORF">SODALDRAFT_337508</name>
</gene>
<feature type="compositionally biased region" description="Polar residues" evidence="1">
    <location>
        <begin position="92"/>
        <end position="103"/>
    </location>
</feature>
<keyword evidence="3" id="KW-1185">Reference proteome</keyword>
<sequence>MAAQLCVQRTLPAYRAFFSLDAAKPVEPSQTGHVRPRRWSREHSVPPITRDASERYAFSIHPVSRLPSVTSRRLSIPTPSGGRPAPAYQAQARGSQRTASTPTAAGLSTAPRNVLRRKQSSIVRNPAGSRNPSRTDSSGTRSASSLPPPQASLEPSPSLELDRGLTESPTEIRVAHTVELPKTQAHTVTIYPELDQGPSIELLHKLATQDLPPPTPAYSGTSSQLSAFSASPSTRFSESPGPGPYSRDTTPTSMLSQSPGMPRQLSPVFTSITNEVDSISADLEVLPAVRESLTSSTGKEARQKKAIQKPPTPPPRKSSQQCAKERGQESPGVSLESAQPSINSPPSSKLPLSHRKSPGSGRTTRGAPPVRPSRDGVSNLQSQLYGPPPIIHSNLSSISLASDGHGNEARPVDSGSQGASSCPSSHDQGEKGASRIPMTREPTPVSHPEVPNITSQADSGCSTPNRSPKTSTFNSRFPFFGRRGKTDRAASQAEKKDRPPRKGPAAGTGHEGYGRLGAIRRRSGVSLAANHGHSGPGPSQDSLGGNQPMDAFLLERINPVVISGGEIVDNRNASSSLTRIESNQSSLLSRPSMESRDSEMSTTSSPSRPAATRRPAFQRGLKSAVDQRRPSDSSDSDALVMKSTRTKHAPKKNDPEPVAATVKVVQQKPVSVPFYAMLDGSEQEENETLTVDDVLRDTYALGAPFAVPEPPALDPRRLHTTTSCPPDDSVIRATGKPSRLPQVGRIPKVVNTRTESASSRSFSRPFNRVSEQRPLCLTVADPKSIATGPSPPCPSAPELTQTTSSTAAQGAMLKTREEFLAFSPNHSFDGTSSSSGCSDIPPIANTIVVIPDDMGPLVEDEIWDEYNDLIGDTPLPTALSTASSRGIPFHLESYERTMPKKNTQLLESPTIVQSPAASFRTTQEDEKRNTATESSTFSADMTERIKAAFAPKFEDTPWEPSATSEPALKDKPSEHLDRKPSSPSQSQRRNSQASRVSQKSDSSSCRSSEDDTALAQVNLRVGSMTVSKWLSFGHVLFSPTKDDLGPDVGSLKRQSILVIDGLGNDDWSFYAAETYPAASFFNMSPRAPLSPEHRTSTNFPLSPPNHHQIQYTSHLEKFPFGPESFTSVVYRFPTAAPESHYRNVVTEARRVLRPGGYIELSVLDVDLNNMANRGRRTVRRLKERIHEKSPETALGSASDLILRLLGKKGFTDIKTCRVGVPVASIVPKAQAEGAKPAAGGAEKTKDQRSLADMMNDNSEAADENITKMVAKVGRWWYSRCYESAAGSGTTGNGKKKSIWNDRALLAECEEWGTSLKLTVCHARIPERTRVASI</sequence>
<evidence type="ECO:0000256" key="1">
    <source>
        <dbReference type="SAM" id="MobiDB-lite"/>
    </source>
</evidence>